<reference evidence="3" key="3">
    <citation type="submission" date="2025-09" db="UniProtKB">
        <authorList>
            <consortium name="Ensembl"/>
        </authorList>
    </citation>
    <scope>IDENTIFICATION</scope>
</reference>
<evidence type="ECO:0000259" key="2">
    <source>
        <dbReference type="Pfam" id="PF15246"/>
    </source>
</evidence>
<feature type="compositionally biased region" description="Basic and acidic residues" evidence="1">
    <location>
        <begin position="683"/>
        <end position="694"/>
    </location>
</feature>
<dbReference type="Proteomes" id="UP000314980">
    <property type="component" value="Unassembled WGS sequence"/>
</dbReference>
<feature type="domain" description="Nck-associated protein 5 C-terminal" evidence="2">
    <location>
        <begin position="962"/>
        <end position="1123"/>
    </location>
</feature>
<feature type="compositionally biased region" description="Low complexity" evidence="1">
    <location>
        <begin position="336"/>
        <end position="346"/>
    </location>
</feature>
<feature type="region of interest" description="Disordered" evidence="1">
    <location>
        <begin position="1"/>
        <end position="32"/>
    </location>
</feature>
<dbReference type="GO" id="GO:0035371">
    <property type="term" value="C:microtubule plus-end"/>
    <property type="evidence" value="ECO:0007669"/>
    <property type="project" value="TreeGrafter"/>
</dbReference>
<dbReference type="InterPro" id="IPR032769">
    <property type="entry name" value="NCKAP5_C"/>
</dbReference>
<dbReference type="Ensembl" id="ENSLCAT00010019456.1">
    <property type="protein sequence ID" value="ENSLCAP00010019048.1"/>
    <property type="gene ID" value="ENSLCAG00010009001.1"/>
</dbReference>
<feature type="compositionally biased region" description="Basic and acidic residues" evidence="1">
    <location>
        <begin position="1"/>
        <end position="14"/>
    </location>
</feature>
<proteinExistence type="predicted"/>
<reference evidence="4" key="1">
    <citation type="submission" date="2015-09" db="EMBL/GenBank/DDBJ databases">
        <authorList>
            <person name="Sai Rama Sridatta P."/>
        </authorList>
    </citation>
    <scope>NUCLEOTIDE SEQUENCE [LARGE SCALE GENOMIC DNA]</scope>
</reference>
<name>A0A4W6D2N1_LATCA</name>
<dbReference type="PANTHER" id="PTHR21740">
    <property type="entry name" value="NCK-ASSOCIATED PROTEIN 5"/>
    <property type="match status" value="1"/>
</dbReference>
<organism evidence="3 4">
    <name type="scientific">Lates calcarifer</name>
    <name type="common">Barramundi</name>
    <name type="synonym">Holocentrus calcarifer</name>
    <dbReference type="NCBI Taxonomy" id="8187"/>
    <lineage>
        <taxon>Eukaryota</taxon>
        <taxon>Metazoa</taxon>
        <taxon>Chordata</taxon>
        <taxon>Craniata</taxon>
        <taxon>Vertebrata</taxon>
        <taxon>Euteleostomi</taxon>
        <taxon>Actinopterygii</taxon>
        <taxon>Neopterygii</taxon>
        <taxon>Teleostei</taxon>
        <taxon>Neoteleostei</taxon>
        <taxon>Acanthomorphata</taxon>
        <taxon>Carangaria</taxon>
        <taxon>Carangaria incertae sedis</taxon>
        <taxon>Centropomidae</taxon>
        <taxon>Lates</taxon>
    </lineage>
</organism>
<feature type="compositionally biased region" description="Basic and acidic residues" evidence="1">
    <location>
        <begin position="770"/>
        <end position="801"/>
    </location>
</feature>
<evidence type="ECO:0000256" key="1">
    <source>
        <dbReference type="SAM" id="MobiDB-lite"/>
    </source>
</evidence>
<dbReference type="STRING" id="8187.ENSLCAP00010019048"/>
<dbReference type="GeneTree" id="ENSGT00530000063607"/>
<dbReference type="PANTHER" id="PTHR21740:SF3">
    <property type="entry name" value="NCK-ASSOCIATED PROTEIN 5-LIKE"/>
    <property type="match status" value="1"/>
</dbReference>
<feature type="region of interest" description="Disordered" evidence="1">
    <location>
        <begin position="321"/>
        <end position="366"/>
    </location>
</feature>
<evidence type="ECO:0000313" key="4">
    <source>
        <dbReference type="Proteomes" id="UP000314980"/>
    </source>
</evidence>
<dbReference type="InterPro" id="IPR026163">
    <property type="entry name" value="Nckap5l"/>
</dbReference>
<accession>A0A4W6D2N1</accession>
<feature type="compositionally biased region" description="Basic and acidic residues" evidence="1">
    <location>
        <begin position="594"/>
        <end position="607"/>
    </location>
</feature>
<feature type="compositionally biased region" description="Acidic residues" evidence="1">
    <location>
        <begin position="15"/>
        <end position="32"/>
    </location>
</feature>
<feature type="compositionally biased region" description="Basic and acidic residues" evidence="1">
    <location>
        <begin position="733"/>
        <end position="742"/>
    </location>
</feature>
<feature type="compositionally biased region" description="Polar residues" evidence="1">
    <location>
        <begin position="802"/>
        <end position="827"/>
    </location>
</feature>
<protein>
    <submittedName>
        <fullName evidence="3">NCK-associated protein 5-like</fullName>
    </submittedName>
</protein>
<feature type="compositionally biased region" description="Low complexity" evidence="1">
    <location>
        <begin position="548"/>
        <end position="578"/>
    </location>
</feature>
<dbReference type="InParanoid" id="A0A4W6D2N1"/>
<sequence length="1135" mass="123196">MRTMSDETEQRMCDEDFGSDEEGEEGDVESYLEDNSSELMDRLRELEAENSALMLANESQREAYERCLDEVANHVVQALLNQKDLREECIKLKMLVFDLERQNRALCELFQQKLPNHPTAHYQVHAGPLPDYNAQLHNDSTKQVEPAQTEAQAKGNGYRTQHASPGPRGPATSMEALSPFFKKKAHILEVLRKMEETDPLKFHPSTASLSFCDYSQVLMSTEAVLATADPLPLQCKSHHTHCHCSRSDTDTHQHVNGDGAVKCEGGNACCLHCKRSPDSPPKPCNHVCSPSKATSATQSHVVPAAATSECHSKSRTAESVPLSKQCTKNEAHQQPAGGAAAAAEAADQSLEAMGAEQEQDNSESCLNASASEELTGFCPTSHLPISTKEISHCDMETSDGVHNGLATDPSSAPSEKDATDQEASSVRAGASVSPSPSCLSDVKSAAINSPSKLLKFLKIPSIGEKSQPSTSAVRLSPQLTRNSRIPCRTNNYEVYHSPVPTRRATTTERCRQPPPPPSRSESYPATHSAPTSPPQPEDVCSPPVKEISYSSLSAPKASVSSKMGASSSSASSSSPKVSQRVPHYENVCDMSTNSREEEPMPGLEKRTTLPSQTKVNGGERKLVKSLPESVLNPPPQRKQSSSSTSESTSDDEEDSDSPVWVNHHSLPNSSALSKAQGRASYSRTREKQEADAREVTVQSSEVAQPPPPPTRRSDSSSIPKRPVPGAARTQADSSHHAFKDRLAALGKLRSSEDLQVGLRPVDAANDGTYGEERSKTVERPVELHKEEQRHSKYTDSLDGKPKSSSGGLKYPASSQLYEQAMKSQSSGPAVVKQELCVMKTEGSKSKIGLPSPNADAPQVLRNNIKCPGSLNLAYNVKSGPHSSNSPNKIPPKSPSKPCQGPSVHRGGKPTEAPRYSSKSEERTKISGKGKKNPMYGDSLPPPPPRPPMSEGEKPMQPAPSPQSAIEQKVMKGIEENVLKLQEQDRGGQGSEVKQKASNGIASWFGLKKSKLPALSRKTDAAKAKDEKKEWKINIPSVGRDSVKMATRCKEGVEGLNISTLMEKAEGLRRALEEERAYVERSGRGHSCEVVMDQAQGQLAVMYRGARSDNFMQQLLNRVDGKDMISVPQRRTLVRL</sequence>
<feature type="region of interest" description="Disordered" evidence="1">
    <location>
        <begin position="491"/>
        <end position="967"/>
    </location>
</feature>
<feature type="region of interest" description="Disordered" evidence="1">
    <location>
        <begin position="395"/>
        <end position="442"/>
    </location>
</feature>
<dbReference type="Pfam" id="PF15246">
    <property type="entry name" value="NCKAP5"/>
    <property type="match status" value="1"/>
</dbReference>
<evidence type="ECO:0000313" key="3">
    <source>
        <dbReference type="Ensembl" id="ENSLCAP00010019048.1"/>
    </source>
</evidence>
<feature type="region of interest" description="Disordered" evidence="1">
    <location>
        <begin position="140"/>
        <end position="171"/>
    </location>
</feature>
<feature type="compositionally biased region" description="Polar residues" evidence="1">
    <location>
        <begin position="519"/>
        <end position="530"/>
    </location>
</feature>
<reference evidence="3" key="2">
    <citation type="submission" date="2025-08" db="UniProtKB">
        <authorList>
            <consortium name="Ensembl"/>
        </authorList>
    </citation>
    <scope>IDENTIFICATION</scope>
</reference>
<dbReference type="GO" id="GO:0007019">
    <property type="term" value="P:microtubule depolymerization"/>
    <property type="evidence" value="ECO:0007669"/>
    <property type="project" value="TreeGrafter"/>
</dbReference>
<keyword evidence="4" id="KW-1185">Reference proteome</keyword>
<dbReference type="AlphaFoldDB" id="A0A4W6D2N1"/>
<dbReference type="GO" id="GO:0001578">
    <property type="term" value="P:microtubule bundle formation"/>
    <property type="evidence" value="ECO:0007669"/>
    <property type="project" value="TreeGrafter"/>
</dbReference>